<reference evidence="2" key="1">
    <citation type="submission" date="2016-11" db="UniProtKB">
        <authorList>
            <consortium name="WormBaseParasite"/>
        </authorList>
    </citation>
    <scope>IDENTIFICATION</scope>
</reference>
<organism evidence="1 2">
    <name type="scientific">Macrostomum lignano</name>
    <dbReference type="NCBI Taxonomy" id="282301"/>
    <lineage>
        <taxon>Eukaryota</taxon>
        <taxon>Metazoa</taxon>
        <taxon>Spiralia</taxon>
        <taxon>Lophotrochozoa</taxon>
        <taxon>Platyhelminthes</taxon>
        <taxon>Rhabditophora</taxon>
        <taxon>Macrostomorpha</taxon>
        <taxon>Macrostomida</taxon>
        <taxon>Macrostomidae</taxon>
        <taxon>Macrostomum</taxon>
    </lineage>
</organism>
<dbReference type="WBParaSite" id="maker-uti_cns_0002109-snap-gene-0.2-mRNA-1">
    <property type="protein sequence ID" value="maker-uti_cns_0002109-snap-gene-0.2-mRNA-1"/>
    <property type="gene ID" value="maker-uti_cns_0002109-snap-gene-0.2"/>
</dbReference>
<dbReference type="AlphaFoldDB" id="A0A1I8GK23"/>
<name>A0A1I8GK23_9PLAT</name>
<evidence type="ECO:0000313" key="1">
    <source>
        <dbReference type="Proteomes" id="UP000095280"/>
    </source>
</evidence>
<accession>A0A1I8GK23</accession>
<sequence length="407" mass="47578">KIKQTACFKDDLGDSFQYELTLHKRPRHCRCHWKIVRKVRKNCGCRPPTSSRSCLSSCALVSKSPLLLPGTSSKKEVPQGCNRDSRKEEIRIYHLVPIACKCEWSEQPPRYEDCKCKKSHSKKICHHDKQIIVTTYYKLVNGKCQKRKYKRVMPIDCDKKGRKTECDKGPKVVRESKCDKETCTKRLYYYYKNQKCHSRHFAITAKCCCPPSHRGKQKCVGKAFEHGECQKCEEVIEKPINCPLNIVHRGPCRKDSSRKAFVRVVRRISFRKVDCRCEPKKSTHHEVCRCFQPRFSTRCQGSKGRILITKHHFEGRNNLSANWALSLFVSCSQKSCKSSRCRKPKVVHHGCQKCQERIETIYYRNVNCKAKRFRRWHSRRCCCNKKPVVRVRCKAGQMLVSRDEPNG</sequence>
<dbReference type="Proteomes" id="UP000095280">
    <property type="component" value="Unplaced"/>
</dbReference>
<protein>
    <submittedName>
        <fullName evidence="2">PDGF_2 domain-containing protein</fullName>
    </submittedName>
</protein>
<keyword evidence="1" id="KW-1185">Reference proteome</keyword>
<evidence type="ECO:0000313" key="2">
    <source>
        <dbReference type="WBParaSite" id="maker-uti_cns_0002109-snap-gene-0.2-mRNA-1"/>
    </source>
</evidence>
<proteinExistence type="predicted"/>